<proteinExistence type="predicted"/>
<evidence type="ECO:0000313" key="2">
    <source>
        <dbReference type="Proteomes" id="UP000499080"/>
    </source>
</evidence>
<comment type="caution">
    <text evidence="1">The sequence shown here is derived from an EMBL/GenBank/DDBJ whole genome shotgun (WGS) entry which is preliminary data.</text>
</comment>
<sequence length="116" mass="13416">MQEKSISSWKCSDSISWTLYMHLPQTKSVTNIRHTCDLREVLSKSGRHAISDTLALREVHVQCLPVITALQATYRFSGVLPLVVCPTQIGRLQRALENWYRIFFLQKGRKMVQNVR</sequence>
<dbReference type="Proteomes" id="UP000499080">
    <property type="component" value="Unassembled WGS sequence"/>
</dbReference>
<organism evidence="1 2">
    <name type="scientific">Araneus ventricosus</name>
    <name type="common">Orbweaver spider</name>
    <name type="synonym">Epeira ventricosa</name>
    <dbReference type="NCBI Taxonomy" id="182803"/>
    <lineage>
        <taxon>Eukaryota</taxon>
        <taxon>Metazoa</taxon>
        <taxon>Ecdysozoa</taxon>
        <taxon>Arthropoda</taxon>
        <taxon>Chelicerata</taxon>
        <taxon>Arachnida</taxon>
        <taxon>Araneae</taxon>
        <taxon>Araneomorphae</taxon>
        <taxon>Entelegynae</taxon>
        <taxon>Araneoidea</taxon>
        <taxon>Araneidae</taxon>
        <taxon>Araneus</taxon>
    </lineage>
</organism>
<keyword evidence="2" id="KW-1185">Reference proteome</keyword>
<evidence type="ECO:0000313" key="1">
    <source>
        <dbReference type="EMBL" id="GBM19272.1"/>
    </source>
</evidence>
<name>A0A4Y2DR13_ARAVE</name>
<dbReference type="AlphaFoldDB" id="A0A4Y2DR13"/>
<dbReference type="EMBL" id="BGPR01000420">
    <property type="protein sequence ID" value="GBM19272.1"/>
    <property type="molecule type" value="Genomic_DNA"/>
</dbReference>
<protein>
    <submittedName>
        <fullName evidence="1">Uncharacterized protein</fullName>
    </submittedName>
</protein>
<accession>A0A4Y2DR13</accession>
<gene>
    <name evidence="1" type="ORF">AVEN_259859_1</name>
</gene>
<reference evidence="1 2" key="1">
    <citation type="journal article" date="2019" name="Sci. Rep.">
        <title>Orb-weaving spider Araneus ventricosus genome elucidates the spidroin gene catalogue.</title>
        <authorList>
            <person name="Kono N."/>
            <person name="Nakamura H."/>
            <person name="Ohtoshi R."/>
            <person name="Moran D.A.P."/>
            <person name="Shinohara A."/>
            <person name="Yoshida Y."/>
            <person name="Fujiwara M."/>
            <person name="Mori M."/>
            <person name="Tomita M."/>
            <person name="Arakawa K."/>
        </authorList>
    </citation>
    <scope>NUCLEOTIDE SEQUENCE [LARGE SCALE GENOMIC DNA]</scope>
</reference>